<organism evidence="4 5">
    <name type="scientific">Solanum commersonii</name>
    <name type="common">Commerson's wild potato</name>
    <name type="synonym">Commerson's nightshade</name>
    <dbReference type="NCBI Taxonomy" id="4109"/>
    <lineage>
        <taxon>Eukaryota</taxon>
        <taxon>Viridiplantae</taxon>
        <taxon>Streptophyta</taxon>
        <taxon>Embryophyta</taxon>
        <taxon>Tracheophyta</taxon>
        <taxon>Spermatophyta</taxon>
        <taxon>Magnoliopsida</taxon>
        <taxon>eudicotyledons</taxon>
        <taxon>Gunneridae</taxon>
        <taxon>Pentapetalae</taxon>
        <taxon>asterids</taxon>
        <taxon>lamiids</taxon>
        <taxon>Solanales</taxon>
        <taxon>Solanaceae</taxon>
        <taxon>Solanoideae</taxon>
        <taxon>Solaneae</taxon>
        <taxon>Solanum</taxon>
    </lineage>
</organism>
<gene>
    <name evidence="4" type="ORF">H5410_017971</name>
</gene>
<dbReference type="PANTHER" id="PTHR47679">
    <property type="entry name" value="PROTEIN TORNADO 1"/>
    <property type="match status" value="1"/>
</dbReference>
<dbReference type="Gene3D" id="3.40.50.300">
    <property type="entry name" value="P-loop containing nucleotide triphosphate hydrolases"/>
    <property type="match status" value="1"/>
</dbReference>
<evidence type="ECO:0000256" key="2">
    <source>
        <dbReference type="SAM" id="Phobius"/>
    </source>
</evidence>
<feature type="transmembrane region" description="Helical" evidence="2">
    <location>
        <begin position="1659"/>
        <end position="1680"/>
    </location>
</feature>
<protein>
    <recommendedName>
        <fullName evidence="3">Bacterial Ig-like domain-containing protein</fullName>
    </recommendedName>
</protein>
<keyword evidence="2" id="KW-0472">Membrane</keyword>
<dbReference type="InterPro" id="IPR044048">
    <property type="entry name" value="Big_12"/>
</dbReference>
<dbReference type="InterPro" id="IPR027417">
    <property type="entry name" value="P-loop_NTPase"/>
</dbReference>
<evidence type="ECO:0000313" key="5">
    <source>
        <dbReference type="Proteomes" id="UP000824120"/>
    </source>
</evidence>
<evidence type="ECO:0000259" key="3">
    <source>
        <dbReference type="Pfam" id="PF19078"/>
    </source>
</evidence>
<feature type="transmembrane region" description="Helical" evidence="2">
    <location>
        <begin position="1916"/>
        <end position="1936"/>
    </location>
</feature>
<dbReference type="InterPro" id="IPR032675">
    <property type="entry name" value="LRR_dom_sf"/>
</dbReference>
<dbReference type="EMBL" id="JACXVP010000003">
    <property type="protein sequence ID" value="KAG5618147.1"/>
    <property type="molecule type" value="Genomic_DNA"/>
</dbReference>
<dbReference type="SUPFAM" id="SSF52540">
    <property type="entry name" value="P-loop containing nucleoside triphosphate hydrolases"/>
    <property type="match status" value="1"/>
</dbReference>
<dbReference type="SUPFAM" id="SSF52047">
    <property type="entry name" value="RNI-like"/>
    <property type="match status" value="1"/>
</dbReference>
<dbReference type="Gene3D" id="3.80.10.10">
    <property type="entry name" value="Ribonuclease Inhibitor"/>
    <property type="match status" value="3"/>
</dbReference>
<accession>A0A9J6A1J3</accession>
<sequence>MSVTSDPVGASVLASALKVNGSLEELQIWEDSIGSNGAEELSKMIEVNSTLRLLTIFDSKSITATPLISAVLARNRSMEVHSWNGENNEKTSKVVEFVPENSTLRIYCLNVSGACRVACALGMNSTVKTLDLTGVRLKSRWAKEFRWTKGVVYVAAGLFKNHSLQKLYLKGNWFGGVGVEHLLCPLSRFSALQYPANITLKSLTFGGKRNKIGRDGLAAILQMLTSNESLTSFGIYNDESLKPDDIIRIFRSLEKNATLRCISLQGCKGVDGEAVLQTIIDILQVNPWIEDIDISRTPLHNAGKTEAIYQRLGQNDKAKQEIDLLKDMPMTEPKSCRVFLCGQEYAGKTTLSNSIHQHFSSPKLPYIDQVRTLVNPIELAVRPIGMKIKTFKDEDTKISIWNLAGQQKFYALHDLMFPGHGRASIFVIISSLFRKPNNLEQKTPDEVEEDLQYWLRFIVSNSKRTLQQCMLPNVTVNLQLIVDSIRRLRDKFQGFVEFYPTVFTVDARSSASVSKIAHHFQKTSKTVLQRVPRVYELCNDLIILSDWRLENHNKPAIKWKEFGDLYQVKAPLLRVRSRLDNKEKVETRRRAVATCLHHIGVVIYFDELGFLILDCKWFCGEVLGQLLRLDVKKQTSAGDGFISRKELEKIPGMGSRVVENLDASDLVRMMLKLELCYEQDPSNTNSLMLIPSFLEEGKGKQPKWQINASECIYAGRHLQCDDSNHMFLTPRFFPRLQARPSFSFMIYSILQNHDCANETTSMERHTALKKLGGQLGYYVDVLACSTKHLTETLRLFQQLIILAIQSLCHGVTLTENIVRPECRLTIIQQELRDIKQEIQGFRYYEYRLLIELNRKVNYLVNFNVQVEERKVPNMFYFVRTENYSRRLITTMISGINALRLHMLCEYWGEVHVVEDQIGCEVMQVDNRAVKCLAPYMTKFMKLVTFALKIGAHLAVGMGEMIPDLSREVAHLLKSPAAYSAAGVAAAGVVGVAAAAAGQIKSALVEEISLKSLDYGELDTETVARLHGWEKCSSFASWLVKSMLMVIPELTNLNLLWMVTLKLLTTPREFTNRNFANFAFQVLAGGNGDICADCSTSCKLDDYVPAVCEGGEVSYTRLLDGNHTFEVCTNGSLGIGCAHYNWTVDTIPPTAYITTPTSFTNASNVSVDITFTEPCWSQGGFGCASTNSCNLLVYGAGQVVPNTLNVIEPDLKFSVVVSLSTRDQYGRVILVMDKNFCSDPAGNKFRRTDNSSLFIHFGEQLPYHDRRTVFADIRTHIPERLLQIDSETRTVRATNSTENMEVYLYFNEPISNSSTEILNSLSISQGLLTPITGNSFGERRFGFQVRGISQTAIVTLSVRSDLILSWQGTSIAPVAPVTFLYDMQRPAVRLSTTSRMRTCDEQIPVLIKFVKPVFGFNSSHVSISGGQLKSFQEMSRSMYTVNIQARDDFVSVSIPENVTGDVAGNMNLQSNILRLKHYTVPVISEVLSILATSAFVVTSFAAGLLTVSTASLQSVGAYSRPSSLMTSDPARNLFRIASHIQFFALTRWLPVTLPVEYYEFARGLQWSVPYFSLPWEMGSMHQFMMGPGSTTDPHLYGSKINDFGMKPGKYNVNKAAALYGLPLSSMEYRSIFGSQDLLPEAQYIMDPKYSNGWRDFNRSMFWLAVIGGSLILLHALVLFVLRLRKDREKKWSYGALVFPRFEIFLTILAIPCICKASVNVVKGGSSAGIAVGILLLGLVSFLLLALFLFLSIGITLGKLLQYKEVHQVGQKFHWYEELVRVTLGPGKRGQWTWKNSRDSRYIVMFGPLFEDLRGPPKYMLSQIAVGNPNKHPDKVIATDDETEDAEAPFIQKVFGILRIYFTFLEFVKRVCLGIVAGTYLKNWSSKSPIVVLLTITSFQLFFMLLKKPFIKKKVQLVEIISVACETGIFASCIVLIGRDSSRNETAIGITMLALFFIAFLAQLVNEWYALYRQTKRLGAEDKSFCSGLKAASIGFLLFFIPQRLIRKLETGSALLDRVLKETGDVTSSCDRNRSSGSRSSGTDRPWHKQFRELAKSSFSKDSNVTTSDPSTSRVRWSGFWNPKRSGSSSKDSSADFKSKPRGLHKDLEAIFASKS</sequence>
<feature type="region of interest" description="Disordered" evidence="1">
    <location>
        <begin position="2024"/>
        <end position="2043"/>
    </location>
</feature>
<feature type="transmembrane region" description="Helical" evidence="2">
    <location>
        <begin position="1700"/>
        <end position="1720"/>
    </location>
</feature>
<dbReference type="PANTHER" id="PTHR47679:SF1">
    <property type="entry name" value="PROTEIN TORNADO 1"/>
    <property type="match status" value="1"/>
</dbReference>
<name>A0A9J6A1J3_SOLCO</name>
<feature type="compositionally biased region" description="Low complexity" evidence="1">
    <location>
        <begin position="2025"/>
        <end position="2042"/>
    </location>
</feature>
<proteinExistence type="predicted"/>
<feature type="transmembrane region" description="Helical" evidence="2">
    <location>
        <begin position="1948"/>
        <end position="1970"/>
    </location>
</feature>
<feature type="compositionally biased region" description="Polar residues" evidence="1">
    <location>
        <begin position="2059"/>
        <end position="2073"/>
    </location>
</feature>
<dbReference type="OrthoDB" id="617191at2759"/>
<dbReference type="Pfam" id="PF19078">
    <property type="entry name" value="Big_12"/>
    <property type="match status" value="1"/>
</dbReference>
<dbReference type="Proteomes" id="UP000824120">
    <property type="component" value="Chromosome 3"/>
</dbReference>
<evidence type="ECO:0000256" key="1">
    <source>
        <dbReference type="SAM" id="MobiDB-lite"/>
    </source>
</evidence>
<feature type="transmembrane region" description="Helical" evidence="2">
    <location>
        <begin position="1885"/>
        <end position="1904"/>
    </location>
</feature>
<keyword evidence="2" id="KW-0812">Transmembrane</keyword>
<reference evidence="4 5" key="1">
    <citation type="submission" date="2020-09" db="EMBL/GenBank/DDBJ databases">
        <title>De no assembly of potato wild relative species, Solanum commersonii.</title>
        <authorList>
            <person name="Cho K."/>
        </authorList>
    </citation>
    <scope>NUCLEOTIDE SEQUENCE [LARGE SCALE GENOMIC DNA]</scope>
    <source>
        <strain evidence="4">LZ3.2</strain>
        <tissue evidence="4">Leaf</tissue>
    </source>
</reference>
<keyword evidence="5" id="KW-1185">Reference proteome</keyword>
<evidence type="ECO:0000313" key="4">
    <source>
        <dbReference type="EMBL" id="KAG5618147.1"/>
    </source>
</evidence>
<feature type="region of interest" description="Disordered" evidence="1">
    <location>
        <begin position="2059"/>
        <end position="2099"/>
    </location>
</feature>
<feature type="transmembrane region" description="Helical" evidence="2">
    <location>
        <begin position="1858"/>
        <end position="1879"/>
    </location>
</feature>
<feature type="transmembrane region" description="Helical" evidence="2">
    <location>
        <begin position="1726"/>
        <end position="1749"/>
    </location>
</feature>
<keyword evidence="2" id="KW-1133">Transmembrane helix</keyword>
<comment type="caution">
    <text evidence="4">The sequence shown here is derived from an EMBL/GenBank/DDBJ whole genome shotgun (WGS) entry which is preliminary data.</text>
</comment>
<feature type="transmembrane region" description="Helical" evidence="2">
    <location>
        <begin position="1982"/>
        <end position="1999"/>
    </location>
</feature>
<feature type="domain" description="Bacterial Ig-like" evidence="3">
    <location>
        <begin position="1381"/>
        <end position="1468"/>
    </location>
</feature>